<sequence>MVLCAFNFMQHSVPSEEDSKTTFTVDTVQWVFEGQAFEIAIVGHRDGRVLLMEPLIIYPVENMGNLIERPLWSGNAKTRVTIDDSLPIIKNWIHDCETAHPECKSQKDVPILPTRVLDVGTAESEDCYLRQPGGEMAHYAALSHCWGKTKPLSTTTETLAERLKGIPFNTLPKAFRDAVVLTRKLGIRYVWIDSLCIIQDDTRDWEHEAARMGDIYQDAYITIAATVAHGSDEGFLRPEKPARRMFFPALKQHGYSGLAYVRMEASDYYMSHWSPLAQRAWVFQELVLSRRLIHFTEDQIFWQCAHWTTSEDGVAKYFYSKESGSGNIHYEERALGPGLKHTLAKDSLAIEDFRGCWWAGVENYSSRKLTYPSDRVPAFLAVTKLFQNMTGDIPLAGLWKNDFCVGLLWTVKLNSDGAPPLRFSNVPSWSWFSIDAPLRGHEFSEHKVPVPRLELLEAKVTWEREPLVSPMVGGKAVVRGRLKKMYLGFVLKGTSLDVDHVCLRMELTRNSEESQIVVVGRCTLDDPSRIIDHEIWCLDVTEHRTWLYVEGRNVRCIVHSVLILERTGGDANEYRRLGCGNVNYEYDFEDIQPQTITLI</sequence>
<evidence type="ECO:0000313" key="2">
    <source>
        <dbReference type="EMBL" id="OCK79063.1"/>
    </source>
</evidence>
<accession>A0A8E2E8K1</accession>
<dbReference type="PANTHER" id="PTHR33112:SF16">
    <property type="entry name" value="HETEROKARYON INCOMPATIBILITY DOMAIN-CONTAINING PROTEIN"/>
    <property type="match status" value="1"/>
</dbReference>
<protein>
    <submittedName>
        <fullName evidence="2">HET-domain-containing protein</fullName>
    </submittedName>
</protein>
<dbReference type="AlphaFoldDB" id="A0A8E2E8K1"/>
<dbReference type="EMBL" id="KV745025">
    <property type="protein sequence ID" value="OCK79063.1"/>
    <property type="molecule type" value="Genomic_DNA"/>
</dbReference>
<evidence type="ECO:0000313" key="3">
    <source>
        <dbReference type="Proteomes" id="UP000250266"/>
    </source>
</evidence>
<reference evidence="2 3" key="1">
    <citation type="journal article" date="2016" name="Nat. Commun.">
        <title>Ectomycorrhizal ecology is imprinted in the genome of the dominant symbiotic fungus Cenococcum geophilum.</title>
        <authorList>
            <consortium name="DOE Joint Genome Institute"/>
            <person name="Peter M."/>
            <person name="Kohler A."/>
            <person name="Ohm R.A."/>
            <person name="Kuo A."/>
            <person name="Krutzmann J."/>
            <person name="Morin E."/>
            <person name="Arend M."/>
            <person name="Barry K.W."/>
            <person name="Binder M."/>
            <person name="Choi C."/>
            <person name="Clum A."/>
            <person name="Copeland A."/>
            <person name="Grisel N."/>
            <person name="Haridas S."/>
            <person name="Kipfer T."/>
            <person name="LaButti K."/>
            <person name="Lindquist E."/>
            <person name="Lipzen A."/>
            <person name="Maire R."/>
            <person name="Meier B."/>
            <person name="Mihaltcheva S."/>
            <person name="Molinier V."/>
            <person name="Murat C."/>
            <person name="Poggeler S."/>
            <person name="Quandt C.A."/>
            <person name="Sperisen C."/>
            <person name="Tritt A."/>
            <person name="Tisserant E."/>
            <person name="Crous P.W."/>
            <person name="Henrissat B."/>
            <person name="Nehls U."/>
            <person name="Egli S."/>
            <person name="Spatafora J.W."/>
            <person name="Grigoriev I.V."/>
            <person name="Martin F.M."/>
        </authorList>
    </citation>
    <scope>NUCLEOTIDE SEQUENCE [LARGE SCALE GENOMIC DNA]</scope>
    <source>
        <strain evidence="2 3">CBS 459.81</strain>
    </source>
</reference>
<dbReference type="Pfam" id="PF06985">
    <property type="entry name" value="HET"/>
    <property type="match status" value="1"/>
</dbReference>
<dbReference type="Proteomes" id="UP000250266">
    <property type="component" value="Unassembled WGS sequence"/>
</dbReference>
<dbReference type="InterPro" id="IPR010730">
    <property type="entry name" value="HET"/>
</dbReference>
<name>A0A8E2E8K1_9PEZI</name>
<dbReference type="PANTHER" id="PTHR33112">
    <property type="entry name" value="DOMAIN PROTEIN, PUTATIVE-RELATED"/>
    <property type="match status" value="1"/>
</dbReference>
<evidence type="ECO:0000259" key="1">
    <source>
        <dbReference type="Pfam" id="PF06985"/>
    </source>
</evidence>
<proteinExistence type="predicted"/>
<feature type="domain" description="Heterokaryon incompatibility" evidence="1">
    <location>
        <begin position="139"/>
        <end position="285"/>
    </location>
</feature>
<dbReference type="OrthoDB" id="3486565at2759"/>
<organism evidence="2 3">
    <name type="scientific">Lepidopterella palustris CBS 459.81</name>
    <dbReference type="NCBI Taxonomy" id="1314670"/>
    <lineage>
        <taxon>Eukaryota</taxon>
        <taxon>Fungi</taxon>
        <taxon>Dikarya</taxon>
        <taxon>Ascomycota</taxon>
        <taxon>Pezizomycotina</taxon>
        <taxon>Dothideomycetes</taxon>
        <taxon>Pleosporomycetidae</taxon>
        <taxon>Mytilinidiales</taxon>
        <taxon>Argynnaceae</taxon>
        <taxon>Lepidopterella</taxon>
    </lineage>
</organism>
<gene>
    <name evidence="2" type="ORF">K432DRAFT_405931</name>
</gene>
<keyword evidence="3" id="KW-1185">Reference proteome</keyword>